<dbReference type="InterPro" id="IPR013785">
    <property type="entry name" value="Aldolase_TIM"/>
</dbReference>
<keyword evidence="15" id="KW-1185">Reference proteome</keyword>
<keyword evidence="7 11" id="KW-0949">S-adenosyl-L-methionine</keyword>
<sequence length="430" mass="46762">MSVTGSPDLSSSEARTPARTPDATAPGTDASDVTIPEYVQPPDRSTLPLVFTAPRRGKPPVHWADLDPAQRRGAMEAAGHRAYRARQLSAHYFEGLRDDPDTWTDLPVAVRGELASTFMPPLLTPVRELTCDDGDTVKSLWKLHDGALVESVLMRYPDRVTMCVSSQAGCGMACPFCATGQGGLQRNMSTAEIVEQVVDGARKLAQGTLADAEAGRTPRVSNVVFMGMGEPLANYKAVSGALRQLTTPNPDGLGMSARGITVSTVGLVPRIHELATEGIPVTLALSLHAPDDELRDELVPVNTRWNVDEVVDAAWEYAKTTKRRVSIEYILIRDVNDQPQRAEQLAKVLRRRGTWGWVHVNLIPLNPTPGSRWTASRRRDEDEFVRRLQARGVPVTVRDTRGREIDGACGQLAAGSADIDASVQVPARRG</sequence>
<evidence type="ECO:0000256" key="11">
    <source>
        <dbReference type="HAMAP-Rule" id="MF_01849"/>
    </source>
</evidence>
<dbReference type="PIRSF" id="PIRSF006004">
    <property type="entry name" value="CHP00048"/>
    <property type="match status" value="1"/>
</dbReference>
<dbReference type="InterPro" id="IPR027492">
    <property type="entry name" value="RNA_MTrfase_RlmN"/>
</dbReference>
<feature type="binding site" evidence="11">
    <location>
        <position position="174"/>
    </location>
    <ligand>
        <name>[4Fe-4S] cluster</name>
        <dbReference type="ChEBI" id="CHEBI:49883"/>
        <note>4Fe-4S-S-AdoMet</note>
    </ligand>
</feature>
<evidence type="ECO:0000256" key="10">
    <source>
        <dbReference type="ARBA" id="ARBA00023014"/>
    </source>
</evidence>
<dbReference type="PANTHER" id="PTHR30544">
    <property type="entry name" value="23S RRNA METHYLTRANSFERASE"/>
    <property type="match status" value="1"/>
</dbReference>
<dbReference type="NCBIfam" id="TIGR00048">
    <property type="entry name" value="rRNA_mod_RlmN"/>
    <property type="match status" value="1"/>
</dbReference>
<accession>A0ABP6X3M6</accession>
<keyword evidence="6 11" id="KW-0808">Transferase</keyword>
<comment type="caution">
    <text evidence="11">Lacks conserved residue(s) required for the propagation of feature annotation.</text>
</comment>
<protein>
    <recommendedName>
        <fullName evidence="11">Probable dual-specificity RNA methyltransferase RlmN</fullName>
        <ecNumber evidence="11">2.1.1.192</ecNumber>
    </recommendedName>
    <alternativeName>
        <fullName evidence="11">23S rRNA (adenine(2503)-C(2))-methyltransferase</fullName>
    </alternativeName>
    <alternativeName>
        <fullName evidence="11">23S rRNA m2A2503 methyltransferase</fullName>
    </alternativeName>
    <alternativeName>
        <fullName evidence="11">Ribosomal RNA large subunit methyltransferase N</fullName>
    </alternativeName>
    <alternativeName>
        <fullName evidence="11">tRNA (adenine(37)-C(2))-methyltransferase</fullName>
    </alternativeName>
    <alternativeName>
        <fullName evidence="11">tRNA m2A37 methyltransferase</fullName>
    </alternativeName>
</protein>
<dbReference type="InterPro" id="IPR040072">
    <property type="entry name" value="Methyltransferase_A"/>
</dbReference>
<feature type="binding site" evidence="11">
    <location>
        <begin position="286"/>
        <end position="288"/>
    </location>
    <ligand>
        <name>S-adenosyl-L-methionine</name>
        <dbReference type="ChEBI" id="CHEBI:59789"/>
    </ligand>
</feature>
<keyword evidence="4 11" id="KW-0698">rRNA processing</keyword>
<organism evidence="14 15">
    <name type="scientific">Microlunatus spumicola</name>
    <dbReference type="NCBI Taxonomy" id="81499"/>
    <lineage>
        <taxon>Bacteria</taxon>
        <taxon>Bacillati</taxon>
        <taxon>Actinomycetota</taxon>
        <taxon>Actinomycetes</taxon>
        <taxon>Propionibacteriales</taxon>
        <taxon>Propionibacteriaceae</taxon>
        <taxon>Microlunatus</taxon>
    </lineage>
</organism>
<dbReference type="CDD" id="cd01335">
    <property type="entry name" value="Radical_SAM"/>
    <property type="match status" value="1"/>
</dbReference>
<evidence type="ECO:0000259" key="13">
    <source>
        <dbReference type="PROSITE" id="PS51918"/>
    </source>
</evidence>
<dbReference type="SFLD" id="SFLDS00029">
    <property type="entry name" value="Radical_SAM"/>
    <property type="match status" value="1"/>
</dbReference>
<dbReference type="InterPro" id="IPR058240">
    <property type="entry name" value="rSAM_sf"/>
</dbReference>
<evidence type="ECO:0000313" key="14">
    <source>
        <dbReference type="EMBL" id="GAA3559820.1"/>
    </source>
</evidence>
<dbReference type="SFLD" id="SFLDF00275">
    <property type="entry name" value="adenosine_C2_methyltransferase"/>
    <property type="match status" value="1"/>
</dbReference>
<feature type="compositionally biased region" description="Polar residues" evidence="12">
    <location>
        <begin position="1"/>
        <end position="13"/>
    </location>
</feature>
<evidence type="ECO:0000256" key="5">
    <source>
        <dbReference type="ARBA" id="ARBA00022603"/>
    </source>
</evidence>
<evidence type="ECO:0000313" key="15">
    <source>
        <dbReference type="Proteomes" id="UP001500767"/>
    </source>
</evidence>
<dbReference type="InterPro" id="IPR004383">
    <property type="entry name" value="rRNA_lsu_MTrfase_RlmN/Cfr"/>
</dbReference>
<comment type="miscellaneous">
    <text evidence="11">Reaction proceeds by a ping-pong mechanism involving intermediate methylation of a conserved cysteine residue.</text>
</comment>
<keyword evidence="3 11" id="KW-0963">Cytoplasm</keyword>
<dbReference type="Pfam" id="PF04055">
    <property type="entry name" value="Radical_SAM"/>
    <property type="match status" value="1"/>
</dbReference>
<evidence type="ECO:0000256" key="7">
    <source>
        <dbReference type="ARBA" id="ARBA00022691"/>
    </source>
</evidence>
<evidence type="ECO:0000256" key="12">
    <source>
        <dbReference type="SAM" id="MobiDB-lite"/>
    </source>
</evidence>
<dbReference type="EMBL" id="BAAAYR010000001">
    <property type="protein sequence ID" value="GAA3559820.1"/>
    <property type="molecule type" value="Genomic_DNA"/>
</dbReference>
<keyword evidence="8 11" id="KW-0479">Metal-binding</keyword>
<dbReference type="InterPro" id="IPR007197">
    <property type="entry name" value="rSAM"/>
</dbReference>
<proteinExistence type="inferred from homology"/>
<dbReference type="SUPFAM" id="SSF102114">
    <property type="entry name" value="Radical SAM enzymes"/>
    <property type="match status" value="1"/>
</dbReference>
<dbReference type="PANTHER" id="PTHR30544:SF5">
    <property type="entry name" value="RADICAL SAM CORE DOMAIN-CONTAINING PROTEIN"/>
    <property type="match status" value="1"/>
</dbReference>
<feature type="compositionally biased region" description="Low complexity" evidence="12">
    <location>
        <begin position="14"/>
        <end position="30"/>
    </location>
</feature>
<dbReference type="SFLD" id="SFLDG01062">
    <property type="entry name" value="methyltransferase_(Class_A)"/>
    <property type="match status" value="1"/>
</dbReference>
<evidence type="ECO:0000256" key="2">
    <source>
        <dbReference type="ARBA" id="ARBA00022485"/>
    </source>
</evidence>
<dbReference type="HAMAP" id="MF_01849">
    <property type="entry name" value="RNA_methyltr_RlmN"/>
    <property type="match status" value="1"/>
</dbReference>
<keyword evidence="5 11" id="KW-0489">Methyltransferase</keyword>
<feature type="active site" description="Proton acceptor" evidence="11">
    <location>
        <position position="150"/>
    </location>
</feature>
<feature type="region of interest" description="Disordered" evidence="12">
    <location>
        <begin position="1"/>
        <end position="41"/>
    </location>
</feature>
<dbReference type="EC" id="2.1.1.192" evidence="11"/>
<feature type="binding site" evidence="11">
    <location>
        <begin position="229"/>
        <end position="230"/>
    </location>
    <ligand>
        <name>S-adenosyl-L-methionine</name>
        <dbReference type="ChEBI" id="CHEBI:59789"/>
    </ligand>
</feature>
<keyword evidence="9 11" id="KW-0408">Iron</keyword>
<feature type="domain" description="Radical SAM core" evidence="13">
    <location>
        <begin position="156"/>
        <end position="404"/>
    </location>
</feature>
<keyword evidence="11" id="KW-1015">Disulfide bond</keyword>
<dbReference type="Gene3D" id="3.20.20.70">
    <property type="entry name" value="Aldolase class I"/>
    <property type="match status" value="1"/>
</dbReference>
<feature type="binding site" evidence="11">
    <location>
        <position position="263"/>
    </location>
    <ligand>
        <name>S-adenosyl-L-methionine</name>
        <dbReference type="ChEBI" id="CHEBI:59789"/>
    </ligand>
</feature>
<comment type="caution">
    <text evidence="14">The sequence shown here is derived from an EMBL/GenBank/DDBJ whole genome shotgun (WGS) entry which is preliminary data.</text>
</comment>
<keyword evidence="2 11" id="KW-0004">4Fe-4S</keyword>
<dbReference type="PROSITE" id="PS51918">
    <property type="entry name" value="RADICAL_SAM"/>
    <property type="match status" value="1"/>
</dbReference>
<comment type="subcellular location">
    <subcellularLocation>
        <location evidence="1 11">Cytoplasm</location>
    </subcellularLocation>
</comment>
<evidence type="ECO:0000256" key="4">
    <source>
        <dbReference type="ARBA" id="ARBA00022552"/>
    </source>
</evidence>
<name>A0ABP6X3M6_9ACTN</name>
<gene>
    <name evidence="11 14" type="primary">rlmN</name>
    <name evidence="14" type="ORF">GCM10022197_14130</name>
</gene>
<evidence type="ECO:0000256" key="8">
    <source>
        <dbReference type="ARBA" id="ARBA00022723"/>
    </source>
</evidence>
<comment type="function">
    <text evidence="11">Specifically methylates position 2 of adenine 2503 in 23S rRNA and position 2 of adenine 37 in tRNAs.</text>
</comment>
<evidence type="ECO:0000256" key="3">
    <source>
        <dbReference type="ARBA" id="ARBA00022490"/>
    </source>
</evidence>
<keyword evidence="10 11" id="KW-0411">Iron-sulfur</keyword>
<evidence type="ECO:0000256" key="6">
    <source>
        <dbReference type="ARBA" id="ARBA00022679"/>
    </source>
</evidence>
<comment type="catalytic activity">
    <reaction evidence="11">
        <text>adenosine(37) in tRNA + 2 reduced [2Fe-2S]-[ferredoxin] + 2 S-adenosyl-L-methionine = 2-methyladenosine(37) in tRNA + 5'-deoxyadenosine + L-methionine + 2 oxidized [2Fe-2S]-[ferredoxin] + S-adenosyl-L-homocysteine</text>
        <dbReference type="Rhea" id="RHEA:43332"/>
        <dbReference type="Rhea" id="RHEA-COMP:10000"/>
        <dbReference type="Rhea" id="RHEA-COMP:10001"/>
        <dbReference type="Rhea" id="RHEA-COMP:10162"/>
        <dbReference type="Rhea" id="RHEA-COMP:10485"/>
        <dbReference type="ChEBI" id="CHEBI:17319"/>
        <dbReference type="ChEBI" id="CHEBI:33737"/>
        <dbReference type="ChEBI" id="CHEBI:33738"/>
        <dbReference type="ChEBI" id="CHEBI:57844"/>
        <dbReference type="ChEBI" id="CHEBI:57856"/>
        <dbReference type="ChEBI" id="CHEBI:59789"/>
        <dbReference type="ChEBI" id="CHEBI:74411"/>
        <dbReference type="ChEBI" id="CHEBI:74497"/>
        <dbReference type="EC" id="2.1.1.192"/>
    </reaction>
</comment>
<feature type="active site" description="S-methylcysteine intermediate" evidence="11">
    <location>
        <position position="409"/>
    </location>
</feature>
<feature type="binding site" evidence="11">
    <location>
        <position position="170"/>
    </location>
    <ligand>
        <name>[4Fe-4S] cluster</name>
        <dbReference type="ChEBI" id="CHEBI:49883"/>
        <note>4Fe-4S-S-AdoMet</note>
    </ligand>
</feature>
<comment type="cofactor">
    <cofactor evidence="11">
        <name>[4Fe-4S] cluster</name>
        <dbReference type="ChEBI" id="CHEBI:49883"/>
    </cofactor>
    <text evidence="11">Binds 1 [4Fe-4S] cluster. The cluster is coordinated with 3 cysteines and an exchangeable S-adenosyl-L-methionine.</text>
</comment>
<feature type="binding site" evidence="11">
    <location>
        <position position="366"/>
    </location>
    <ligand>
        <name>S-adenosyl-L-methionine</name>
        <dbReference type="ChEBI" id="CHEBI:59789"/>
    </ligand>
</feature>
<evidence type="ECO:0000256" key="9">
    <source>
        <dbReference type="ARBA" id="ARBA00023004"/>
    </source>
</evidence>
<feature type="binding site" evidence="11">
    <location>
        <position position="177"/>
    </location>
    <ligand>
        <name>[4Fe-4S] cluster</name>
        <dbReference type="ChEBI" id="CHEBI:49883"/>
        <note>4Fe-4S-S-AdoMet</note>
    </ligand>
</feature>
<comment type="similarity">
    <text evidence="11">Belongs to the radical SAM superfamily. RlmN family.</text>
</comment>
<comment type="catalytic activity">
    <reaction evidence="11">
        <text>adenosine(2503) in 23S rRNA + 2 reduced [2Fe-2S]-[ferredoxin] + 2 S-adenosyl-L-methionine = 2-methyladenosine(2503) in 23S rRNA + 5'-deoxyadenosine + L-methionine + 2 oxidized [2Fe-2S]-[ferredoxin] + S-adenosyl-L-homocysteine</text>
        <dbReference type="Rhea" id="RHEA:42916"/>
        <dbReference type="Rhea" id="RHEA-COMP:10000"/>
        <dbReference type="Rhea" id="RHEA-COMP:10001"/>
        <dbReference type="Rhea" id="RHEA-COMP:10152"/>
        <dbReference type="Rhea" id="RHEA-COMP:10282"/>
        <dbReference type="ChEBI" id="CHEBI:17319"/>
        <dbReference type="ChEBI" id="CHEBI:33737"/>
        <dbReference type="ChEBI" id="CHEBI:33738"/>
        <dbReference type="ChEBI" id="CHEBI:57844"/>
        <dbReference type="ChEBI" id="CHEBI:57856"/>
        <dbReference type="ChEBI" id="CHEBI:59789"/>
        <dbReference type="ChEBI" id="CHEBI:74411"/>
        <dbReference type="ChEBI" id="CHEBI:74497"/>
        <dbReference type="EC" id="2.1.1.192"/>
    </reaction>
</comment>
<dbReference type="Gene3D" id="1.10.150.530">
    <property type="match status" value="1"/>
</dbReference>
<evidence type="ECO:0000256" key="1">
    <source>
        <dbReference type="ARBA" id="ARBA00004496"/>
    </source>
</evidence>
<dbReference type="Proteomes" id="UP001500767">
    <property type="component" value="Unassembled WGS sequence"/>
</dbReference>
<reference evidence="15" key="1">
    <citation type="journal article" date="2019" name="Int. J. Syst. Evol. Microbiol.">
        <title>The Global Catalogue of Microorganisms (GCM) 10K type strain sequencing project: providing services to taxonomists for standard genome sequencing and annotation.</title>
        <authorList>
            <consortium name="The Broad Institute Genomics Platform"/>
            <consortium name="The Broad Institute Genome Sequencing Center for Infectious Disease"/>
            <person name="Wu L."/>
            <person name="Ma J."/>
        </authorList>
    </citation>
    <scope>NUCLEOTIDE SEQUENCE [LARGE SCALE GENOMIC DNA]</scope>
    <source>
        <strain evidence="15">JCM 16540</strain>
    </source>
</reference>
<keyword evidence="11" id="KW-0819">tRNA processing</keyword>